<name>A0A6G1KE52_9PLEO</name>
<feature type="domain" description="CPAF-like PDZ" evidence="3">
    <location>
        <begin position="165"/>
        <end position="292"/>
    </location>
</feature>
<sequence length="746" mass="80816">MAESLLHTPPQSLPQSQSQSQSQSQPVRPRQQDPASPPCAQVSQILYVSGSIAKVPTVPANIAYDCIRSVPFNATSAKALLAAIPAYINWQSTLTVLKDPPAEYAEKVQPAVDIVGGLADLTAAIDAGEFTSEYDFGWKLYTLIQSAHDGHFSYIPDSVGTIFSYGRDVPLVSVSEDGSKLPSVFAFNDVLGIQFKNITYTPSPVVQIDGKDVNEFLESWSQYGSLQDRDALYNNVFYELAQVGLGLSGSGTGTFTGGGRGRFVYPGETTTLKFANGTEYTMHNYARVLQSFRNINSGEDLAKQWFFFGASVAEAQSVSTQAESAAMPGYPQPVFAGPSNLINAFYIDTPGYEEYAVLQVPNFVGDSSAETGFQQVTQKFLPKAVADGKTKLIIDVQANGGGTILQGYDMFKQLFPSLDPYGANRFRAHEAIDLIGQSFSEYASKYPRSLNQTSSVKQVQGSFFDYHSDMTVDGKPWSSWAEKFGPVETNGDKYTSTGRWNLNDPLIPWNSGGINITGYGPLANVSNASPFKPENIVILTDGYCASTCTIFSELMTKQAGVKTIALGGRSNKNQIQAIGGVKGTNNLQWGYIQSQAQIALRVATGDLQATLNSSTLRTDYSGDIVFNRAASSPGVNVRDGLLLNDTSGVALQFIYEEADCRLYYTPEMTVDITAVWRAAGDAIWGTGGKCVGGGYDKRTAHEVTAHLKPRRVQFSDAAALKQFEAFERSLQLETSCSLKGDGFMEP</sequence>
<accession>A0A6G1KE52</accession>
<organism evidence="4 5">
    <name type="scientific">Pleomassaria siparia CBS 279.74</name>
    <dbReference type="NCBI Taxonomy" id="1314801"/>
    <lineage>
        <taxon>Eukaryota</taxon>
        <taxon>Fungi</taxon>
        <taxon>Dikarya</taxon>
        <taxon>Ascomycota</taxon>
        <taxon>Pezizomycotina</taxon>
        <taxon>Dothideomycetes</taxon>
        <taxon>Pleosporomycetidae</taxon>
        <taxon>Pleosporales</taxon>
        <taxon>Pleomassariaceae</taxon>
        <taxon>Pleomassaria</taxon>
    </lineage>
</organism>
<protein>
    <submittedName>
        <fullName evidence="4">Peptidase S41 family protein-like protein</fullName>
    </submittedName>
</protein>
<dbReference type="InterPro" id="IPR029045">
    <property type="entry name" value="ClpP/crotonase-like_dom_sf"/>
</dbReference>
<dbReference type="Proteomes" id="UP000799428">
    <property type="component" value="Unassembled WGS sequence"/>
</dbReference>
<evidence type="ECO:0000313" key="4">
    <source>
        <dbReference type="EMBL" id="KAF2711129.1"/>
    </source>
</evidence>
<dbReference type="Gene3D" id="3.90.226.10">
    <property type="entry name" value="2-enoyl-CoA Hydratase, Chain A, domain 1"/>
    <property type="match status" value="1"/>
</dbReference>
<gene>
    <name evidence="4" type="ORF">K504DRAFT_481093</name>
</gene>
<dbReference type="Pfam" id="PF03572">
    <property type="entry name" value="Peptidase_S41"/>
    <property type="match status" value="1"/>
</dbReference>
<reference evidence="4" key="1">
    <citation type="journal article" date="2020" name="Stud. Mycol.">
        <title>101 Dothideomycetes genomes: a test case for predicting lifestyles and emergence of pathogens.</title>
        <authorList>
            <person name="Haridas S."/>
            <person name="Albert R."/>
            <person name="Binder M."/>
            <person name="Bloem J."/>
            <person name="Labutti K."/>
            <person name="Salamov A."/>
            <person name="Andreopoulos B."/>
            <person name="Baker S."/>
            <person name="Barry K."/>
            <person name="Bills G."/>
            <person name="Bluhm B."/>
            <person name="Cannon C."/>
            <person name="Castanera R."/>
            <person name="Culley D."/>
            <person name="Daum C."/>
            <person name="Ezra D."/>
            <person name="Gonzalez J."/>
            <person name="Henrissat B."/>
            <person name="Kuo A."/>
            <person name="Liang C."/>
            <person name="Lipzen A."/>
            <person name="Lutzoni F."/>
            <person name="Magnuson J."/>
            <person name="Mondo S."/>
            <person name="Nolan M."/>
            <person name="Ohm R."/>
            <person name="Pangilinan J."/>
            <person name="Park H.-J."/>
            <person name="Ramirez L."/>
            <person name="Alfaro M."/>
            <person name="Sun H."/>
            <person name="Tritt A."/>
            <person name="Yoshinaga Y."/>
            <person name="Zwiers L.-H."/>
            <person name="Turgeon B."/>
            <person name="Goodwin S."/>
            <person name="Spatafora J."/>
            <person name="Crous P."/>
            <person name="Grigoriev I."/>
        </authorList>
    </citation>
    <scope>NUCLEOTIDE SEQUENCE</scope>
    <source>
        <strain evidence="4">CBS 279.74</strain>
    </source>
</reference>
<feature type="domain" description="Tail specific protease" evidence="2">
    <location>
        <begin position="355"/>
        <end position="561"/>
    </location>
</feature>
<dbReference type="AlphaFoldDB" id="A0A6G1KE52"/>
<dbReference type="GO" id="GO:0008236">
    <property type="term" value="F:serine-type peptidase activity"/>
    <property type="evidence" value="ECO:0007669"/>
    <property type="project" value="InterPro"/>
</dbReference>
<dbReference type="GO" id="GO:0006508">
    <property type="term" value="P:proteolysis"/>
    <property type="evidence" value="ECO:0007669"/>
    <property type="project" value="InterPro"/>
</dbReference>
<proteinExistence type="predicted"/>
<dbReference type="Pfam" id="PF23658">
    <property type="entry name" value="PDZ_CPAF_rel"/>
    <property type="match status" value="1"/>
</dbReference>
<dbReference type="PANTHER" id="PTHR37049:SF4">
    <property type="entry name" value="RHODANESE DOMAIN-CONTAINING PROTEIN"/>
    <property type="match status" value="1"/>
</dbReference>
<dbReference type="EMBL" id="MU005768">
    <property type="protein sequence ID" value="KAF2711129.1"/>
    <property type="molecule type" value="Genomic_DNA"/>
</dbReference>
<dbReference type="SUPFAM" id="SSF52096">
    <property type="entry name" value="ClpP/crotonase"/>
    <property type="match status" value="1"/>
</dbReference>
<evidence type="ECO:0000259" key="2">
    <source>
        <dbReference type="Pfam" id="PF03572"/>
    </source>
</evidence>
<dbReference type="InterPro" id="IPR052766">
    <property type="entry name" value="S41A_metabolite_peptidase"/>
</dbReference>
<feature type="region of interest" description="Disordered" evidence="1">
    <location>
        <begin position="1"/>
        <end position="38"/>
    </location>
</feature>
<feature type="compositionally biased region" description="Low complexity" evidence="1">
    <location>
        <begin position="9"/>
        <end position="34"/>
    </location>
</feature>
<dbReference type="InterPro" id="IPR005151">
    <property type="entry name" value="Tail-specific_protease"/>
</dbReference>
<evidence type="ECO:0000313" key="5">
    <source>
        <dbReference type="Proteomes" id="UP000799428"/>
    </source>
</evidence>
<dbReference type="OrthoDB" id="27214at2759"/>
<dbReference type="PANTHER" id="PTHR37049">
    <property type="entry name" value="PEPTIDASE S41 FAMILY PROTEIN"/>
    <property type="match status" value="1"/>
</dbReference>
<dbReference type="InterPro" id="IPR056186">
    <property type="entry name" value="PDZ_CPAF-rel"/>
</dbReference>
<evidence type="ECO:0000259" key="3">
    <source>
        <dbReference type="Pfam" id="PF23658"/>
    </source>
</evidence>
<evidence type="ECO:0000256" key="1">
    <source>
        <dbReference type="SAM" id="MobiDB-lite"/>
    </source>
</evidence>
<keyword evidence="5" id="KW-1185">Reference proteome</keyword>